<dbReference type="EMBL" id="BMUT01000010">
    <property type="protein sequence ID" value="GGX94866.1"/>
    <property type="molecule type" value="Genomic_DNA"/>
</dbReference>
<evidence type="ECO:0000313" key="3">
    <source>
        <dbReference type="Proteomes" id="UP000659223"/>
    </source>
</evidence>
<accession>A0ABQ2YVN3</accession>
<evidence type="ECO:0000256" key="1">
    <source>
        <dbReference type="SAM" id="MobiDB-lite"/>
    </source>
</evidence>
<organism evidence="2 3">
    <name type="scientific">Streptomyces hiroshimensis</name>
    <dbReference type="NCBI Taxonomy" id="66424"/>
    <lineage>
        <taxon>Bacteria</taxon>
        <taxon>Bacillati</taxon>
        <taxon>Actinomycetota</taxon>
        <taxon>Actinomycetes</taxon>
        <taxon>Kitasatosporales</taxon>
        <taxon>Streptomycetaceae</taxon>
        <taxon>Streptomyces</taxon>
    </lineage>
</organism>
<proteinExistence type="predicted"/>
<evidence type="ECO:0000313" key="2">
    <source>
        <dbReference type="EMBL" id="GGX94866.1"/>
    </source>
</evidence>
<comment type="caution">
    <text evidence="2">The sequence shown here is derived from an EMBL/GenBank/DDBJ whole genome shotgun (WGS) entry which is preliminary data.</text>
</comment>
<feature type="region of interest" description="Disordered" evidence="1">
    <location>
        <begin position="37"/>
        <end position="71"/>
    </location>
</feature>
<gene>
    <name evidence="2" type="ORF">GCM10010324_46050</name>
</gene>
<keyword evidence="3" id="KW-1185">Reference proteome</keyword>
<dbReference type="Proteomes" id="UP000659223">
    <property type="component" value="Unassembled WGS sequence"/>
</dbReference>
<protein>
    <submittedName>
        <fullName evidence="2">Uncharacterized protein</fullName>
    </submittedName>
</protein>
<reference evidence="3" key="1">
    <citation type="journal article" date="2019" name="Int. J. Syst. Evol. Microbiol.">
        <title>The Global Catalogue of Microorganisms (GCM) 10K type strain sequencing project: providing services to taxonomists for standard genome sequencing and annotation.</title>
        <authorList>
            <consortium name="The Broad Institute Genomics Platform"/>
            <consortium name="The Broad Institute Genome Sequencing Center for Infectious Disease"/>
            <person name="Wu L."/>
            <person name="Ma J."/>
        </authorList>
    </citation>
    <scope>NUCLEOTIDE SEQUENCE [LARGE SCALE GENOMIC DNA]</scope>
    <source>
        <strain evidence="3">JCM 4586</strain>
    </source>
</reference>
<sequence>MPPPNISDRPPPFPLCMSTSIIISTLKMMRAIENPMTTAGPTLSDVDGEGRVGVKTPVPAPTGYDEEESSS</sequence>
<name>A0ABQ2YVN3_9ACTN</name>